<evidence type="ECO:0000313" key="11">
    <source>
        <dbReference type="EMBL" id="WZN40525.1"/>
    </source>
</evidence>
<comment type="subcellular location">
    <subcellularLocation>
        <location evidence="1">Cell membrane</location>
        <topology evidence="1">Multi-pass membrane protein</topology>
    </subcellularLocation>
</comment>
<gene>
    <name evidence="11" type="ORF">WJU16_21410</name>
</gene>
<evidence type="ECO:0000256" key="7">
    <source>
        <dbReference type="ARBA" id="ARBA00023065"/>
    </source>
</evidence>
<dbReference type="Pfam" id="PF01554">
    <property type="entry name" value="MatE"/>
    <property type="match status" value="2"/>
</dbReference>
<keyword evidence="4" id="KW-1003">Cell membrane</keyword>
<keyword evidence="5 10" id="KW-0812">Transmembrane</keyword>
<evidence type="ECO:0000256" key="4">
    <source>
        <dbReference type="ARBA" id="ARBA00022475"/>
    </source>
</evidence>
<dbReference type="InterPro" id="IPR048279">
    <property type="entry name" value="MdtK-like"/>
</dbReference>
<feature type="transmembrane region" description="Helical" evidence="10">
    <location>
        <begin position="192"/>
        <end position="214"/>
    </location>
</feature>
<name>A0ABZ2YL93_9BACT</name>
<feature type="transmembrane region" description="Helical" evidence="10">
    <location>
        <begin position="353"/>
        <end position="374"/>
    </location>
</feature>
<feature type="transmembrane region" description="Helical" evidence="10">
    <location>
        <begin position="316"/>
        <end position="338"/>
    </location>
</feature>
<dbReference type="InterPro" id="IPR050222">
    <property type="entry name" value="MATE_MdtK"/>
</dbReference>
<keyword evidence="2" id="KW-0813">Transport</keyword>
<evidence type="ECO:0000256" key="10">
    <source>
        <dbReference type="SAM" id="Phobius"/>
    </source>
</evidence>
<keyword evidence="3" id="KW-0050">Antiport</keyword>
<keyword evidence="12" id="KW-1185">Reference proteome</keyword>
<dbReference type="InterPro" id="IPR002528">
    <property type="entry name" value="MATE_fam"/>
</dbReference>
<dbReference type="PANTHER" id="PTHR43298:SF2">
    <property type="entry name" value="FMN_FAD EXPORTER YEEO-RELATED"/>
    <property type="match status" value="1"/>
</dbReference>
<proteinExistence type="predicted"/>
<evidence type="ECO:0000256" key="3">
    <source>
        <dbReference type="ARBA" id="ARBA00022449"/>
    </source>
</evidence>
<dbReference type="PANTHER" id="PTHR43298">
    <property type="entry name" value="MULTIDRUG RESISTANCE PROTEIN NORM-RELATED"/>
    <property type="match status" value="1"/>
</dbReference>
<evidence type="ECO:0000256" key="9">
    <source>
        <dbReference type="ARBA" id="ARBA00031636"/>
    </source>
</evidence>
<feature type="transmembrane region" description="Helical" evidence="10">
    <location>
        <begin position="132"/>
        <end position="151"/>
    </location>
</feature>
<evidence type="ECO:0000256" key="1">
    <source>
        <dbReference type="ARBA" id="ARBA00004651"/>
    </source>
</evidence>
<feature type="transmembrane region" description="Helical" evidence="10">
    <location>
        <begin position="43"/>
        <end position="64"/>
    </location>
</feature>
<keyword evidence="7" id="KW-0406">Ion transport</keyword>
<feature type="transmembrane region" description="Helical" evidence="10">
    <location>
        <begin position="235"/>
        <end position="261"/>
    </location>
</feature>
<dbReference type="Proteomes" id="UP001485459">
    <property type="component" value="Chromosome"/>
</dbReference>
<evidence type="ECO:0000256" key="6">
    <source>
        <dbReference type="ARBA" id="ARBA00022989"/>
    </source>
</evidence>
<organism evidence="11 12">
    <name type="scientific">Chitinophaga pollutisoli</name>
    <dbReference type="NCBI Taxonomy" id="3133966"/>
    <lineage>
        <taxon>Bacteria</taxon>
        <taxon>Pseudomonadati</taxon>
        <taxon>Bacteroidota</taxon>
        <taxon>Chitinophagia</taxon>
        <taxon>Chitinophagales</taxon>
        <taxon>Chitinophagaceae</taxon>
        <taxon>Chitinophaga</taxon>
    </lineage>
</organism>
<dbReference type="CDD" id="cd13133">
    <property type="entry name" value="MATE_like_7"/>
    <property type="match status" value="1"/>
</dbReference>
<protein>
    <recommendedName>
        <fullName evidence="9">Multidrug-efflux transporter</fullName>
    </recommendedName>
</protein>
<feature type="transmembrane region" description="Helical" evidence="10">
    <location>
        <begin position="158"/>
        <end position="180"/>
    </location>
</feature>
<feature type="transmembrane region" description="Helical" evidence="10">
    <location>
        <begin position="91"/>
        <end position="112"/>
    </location>
</feature>
<evidence type="ECO:0000256" key="2">
    <source>
        <dbReference type="ARBA" id="ARBA00022448"/>
    </source>
</evidence>
<reference evidence="12" key="1">
    <citation type="submission" date="2024-03" db="EMBL/GenBank/DDBJ databases">
        <title>Chitinophaga horti sp. nov., isolated from garden soil.</title>
        <authorList>
            <person name="Lee D.S."/>
            <person name="Han D.M."/>
            <person name="Baek J.H."/>
            <person name="Choi D.G."/>
            <person name="Jeon J.H."/>
            <person name="Jeon C.O."/>
        </authorList>
    </citation>
    <scope>NUCLEOTIDE SEQUENCE [LARGE SCALE GENOMIC DNA]</scope>
    <source>
        <strain evidence="12">GPA1</strain>
    </source>
</reference>
<evidence type="ECO:0000256" key="5">
    <source>
        <dbReference type="ARBA" id="ARBA00022692"/>
    </source>
</evidence>
<accession>A0ABZ2YL93</accession>
<dbReference type="PIRSF" id="PIRSF006603">
    <property type="entry name" value="DinF"/>
    <property type="match status" value="1"/>
</dbReference>
<feature type="transmembrane region" description="Helical" evidence="10">
    <location>
        <begin position="410"/>
        <end position="433"/>
    </location>
</feature>
<evidence type="ECO:0000256" key="8">
    <source>
        <dbReference type="ARBA" id="ARBA00023136"/>
    </source>
</evidence>
<sequence length="444" mass="49046">MQVEVTNRQIIKIAGPICLSLILPQINHLTNAAFLGHLGEFPIAVNGIAGIYTLVIYMISYGLTNGMQVMFARRTGEQNLGAMGPIFSNGLVLSMGMSFLGILITQAFAPAFFRASLHDPHIVEAASEFTRIRIWGLPFLMLMRLCTSLYIGTGNTRLLITISLFQEVTNIVFDYGLIFGKLGMPALGLNGAAWASILAEIAGFASAWGLLLIGKFNIKYQLFGRLKPDWKGCRSILIISAPLVVQYLFSIGSWLIFFIFIEHLGQRPLAISNMMRSIFGLFGIFTWALGSACNTMVSNLIGQGREREVMPMVRKIAMLSVICSTALCVLINIFPYLWLRIYTTDVTLMADAIPSMHVCTLVMLLTAVTAVVFNGVTGTGNTRVNLGIEIAAVGVYLVYCFVVIEKMRSALHWAWGAEFVYWTAMGSLAWWYLKSGRWKGKQLA</sequence>
<keyword evidence="6 10" id="KW-1133">Transmembrane helix</keyword>
<dbReference type="EMBL" id="CP149822">
    <property type="protein sequence ID" value="WZN40525.1"/>
    <property type="molecule type" value="Genomic_DNA"/>
</dbReference>
<evidence type="ECO:0000313" key="12">
    <source>
        <dbReference type="Proteomes" id="UP001485459"/>
    </source>
</evidence>
<feature type="transmembrane region" description="Helical" evidence="10">
    <location>
        <begin position="386"/>
        <end position="404"/>
    </location>
</feature>
<dbReference type="NCBIfam" id="TIGR00797">
    <property type="entry name" value="matE"/>
    <property type="match status" value="1"/>
</dbReference>
<dbReference type="RefSeq" id="WP_341835441.1">
    <property type="nucleotide sequence ID" value="NZ_CP149822.1"/>
</dbReference>
<keyword evidence="8 10" id="KW-0472">Membrane</keyword>
<feature type="transmembrane region" description="Helical" evidence="10">
    <location>
        <begin position="273"/>
        <end position="295"/>
    </location>
</feature>